<evidence type="ECO:0000256" key="3">
    <source>
        <dbReference type="ARBA" id="ARBA00022692"/>
    </source>
</evidence>
<dbReference type="GO" id="GO:0005789">
    <property type="term" value="C:endoplasmic reticulum membrane"/>
    <property type="evidence" value="ECO:0007669"/>
    <property type="project" value="TreeGrafter"/>
</dbReference>
<evidence type="ECO:0000256" key="7">
    <source>
        <dbReference type="PIRSR" id="PIRSR608901-1"/>
    </source>
</evidence>
<sequence>MFSDLPSLPYPPAGDGYWGSVTSTLNWCEEDYYATQYSAEIVNSLTNLIFVYLAAKGISSCLRNGHDRVFLVAFLSYLVIGLGSFCFHSTLKYPMQLLDELSMIYTACVLFYAVFSRGRSTLSAVVIGVSITALAAFITGYYHYLQNPVFHQNAFALLTAVVVLQSMYSMEKTLRPSRRRAAGDSSSRPAAEQARIDCRDTAILRNMWQMIACGLTSIAAGFLIWNLDNIFCPSLRRWRRDVGLPWGILAEGHGWWHIMTGIAAYFNLTWSIWLRYCLNGKQDEVELVWPSLFCVPIVERTRRKQQ</sequence>
<evidence type="ECO:0000256" key="2">
    <source>
        <dbReference type="ARBA" id="ARBA00009780"/>
    </source>
</evidence>
<feature type="binding site" evidence="7">
    <location>
        <position position="27"/>
    </location>
    <ligand>
        <name>Ca(2+)</name>
        <dbReference type="ChEBI" id="CHEBI:29108"/>
    </ligand>
</feature>
<gene>
    <name evidence="10" type="ORF">ASPZODRAFT_1863333</name>
</gene>
<dbReference type="GO" id="GO:0046513">
    <property type="term" value="P:ceramide biosynthetic process"/>
    <property type="evidence" value="ECO:0007669"/>
    <property type="project" value="TreeGrafter"/>
</dbReference>
<dbReference type="STRING" id="1073090.A0A1L9SIA9"/>
<dbReference type="PANTHER" id="PTHR46187">
    <property type="entry name" value="ALKALINE CERAMIDASE 3"/>
    <property type="match status" value="1"/>
</dbReference>
<name>A0A1L9SIA9_9EURO</name>
<comment type="subcellular location">
    <subcellularLocation>
        <location evidence="1">Membrane</location>
        <topology evidence="1">Multi-pass membrane protein</topology>
    </subcellularLocation>
</comment>
<feature type="transmembrane region" description="Helical" evidence="9">
    <location>
        <begin position="70"/>
        <end position="91"/>
    </location>
</feature>
<feature type="binding site" evidence="7">
    <location>
        <position position="29"/>
    </location>
    <ligand>
        <name>Ca(2+)</name>
        <dbReference type="ChEBI" id="CHEBI:29108"/>
    </ligand>
</feature>
<dbReference type="GO" id="GO:0046872">
    <property type="term" value="F:metal ion binding"/>
    <property type="evidence" value="ECO:0007669"/>
    <property type="project" value="UniProtKB-KW"/>
</dbReference>
<feature type="binding site" evidence="7">
    <location>
        <position position="40"/>
    </location>
    <ligand>
        <name>Ca(2+)</name>
        <dbReference type="ChEBI" id="CHEBI:29108"/>
    </ligand>
</feature>
<evidence type="ECO:0000256" key="6">
    <source>
        <dbReference type="ARBA" id="ARBA00023136"/>
    </source>
</evidence>
<dbReference type="PANTHER" id="PTHR46187:SF3">
    <property type="entry name" value="ALKALINE CERAMIDASE 3"/>
    <property type="match status" value="1"/>
</dbReference>
<dbReference type="RefSeq" id="XP_022581472.1">
    <property type="nucleotide sequence ID" value="XM_022727253.1"/>
</dbReference>
<keyword evidence="6 9" id="KW-0472">Membrane</keyword>
<dbReference type="VEuPathDB" id="FungiDB:ASPZODRAFT_1863333"/>
<dbReference type="Proteomes" id="UP000184188">
    <property type="component" value="Unassembled WGS sequence"/>
</dbReference>
<protein>
    <recommendedName>
        <fullName evidence="12">Alkaline ceramidase</fullName>
    </recommendedName>
</protein>
<evidence type="ECO:0000256" key="5">
    <source>
        <dbReference type="ARBA" id="ARBA00022989"/>
    </source>
</evidence>
<feature type="transmembrane region" description="Helical" evidence="9">
    <location>
        <begin position="41"/>
        <end position="58"/>
    </location>
</feature>
<keyword evidence="11" id="KW-1185">Reference proteome</keyword>
<dbReference type="InterPro" id="IPR008901">
    <property type="entry name" value="ACER"/>
</dbReference>
<reference evidence="11" key="1">
    <citation type="journal article" date="2017" name="Genome Biol.">
        <title>Comparative genomics reveals high biological diversity and specific adaptations in the industrially and medically important fungal genus Aspergillus.</title>
        <authorList>
            <person name="de Vries R.P."/>
            <person name="Riley R."/>
            <person name="Wiebenga A."/>
            <person name="Aguilar-Osorio G."/>
            <person name="Amillis S."/>
            <person name="Uchima C.A."/>
            <person name="Anderluh G."/>
            <person name="Asadollahi M."/>
            <person name="Askin M."/>
            <person name="Barry K."/>
            <person name="Battaglia E."/>
            <person name="Bayram O."/>
            <person name="Benocci T."/>
            <person name="Braus-Stromeyer S.A."/>
            <person name="Caldana C."/>
            <person name="Canovas D."/>
            <person name="Cerqueira G.C."/>
            <person name="Chen F."/>
            <person name="Chen W."/>
            <person name="Choi C."/>
            <person name="Clum A."/>
            <person name="Dos Santos R.A."/>
            <person name="Damasio A.R."/>
            <person name="Diallinas G."/>
            <person name="Emri T."/>
            <person name="Fekete E."/>
            <person name="Flipphi M."/>
            <person name="Freyberg S."/>
            <person name="Gallo A."/>
            <person name="Gournas C."/>
            <person name="Habgood R."/>
            <person name="Hainaut M."/>
            <person name="Harispe M.L."/>
            <person name="Henrissat B."/>
            <person name="Hilden K.S."/>
            <person name="Hope R."/>
            <person name="Hossain A."/>
            <person name="Karabika E."/>
            <person name="Karaffa L."/>
            <person name="Karanyi Z."/>
            <person name="Krasevec N."/>
            <person name="Kuo A."/>
            <person name="Kusch H."/>
            <person name="LaButti K."/>
            <person name="Lagendijk E.L."/>
            <person name="Lapidus A."/>
            <person name="Levasseur A."/>
            <person name="Lindquist E."/>
            <person name="Lipzen A."/>
            <person name="Logrieco A.F."/>
            <person name="MacCabe A."/>
            <person name="Maekelae M.R."/>
            <person name="Malavazi I."/>
            <person name="Melin P."/>
            <person name="Meyer V."/>
            <person name="Mielnichuk N."/>
            <person name="Miskei M."/>
            <person name="Molnar A.P."/>
            <person name="Mule G."/>
            <person name="Ngan C.Y."/>
            <person name="Orejas M."/>
            <person name="Orosz E."/>
            <person name="Ouedraogo J.P."/>
            <person name="Overkamp K.M."/>
            <person name="Park H.-S."/>
            <person name="Perrone G."/>
            <person name="Piumi F."/>
            <person name="Punt P.J."/>
            <person name="Ram A.F."/>
            <person name="Ramon A."/>
            <person name="Rauscher S."/>
            <person name="Record E."/>
            <person name="Riano-Pachon D.M."/>
            <person name="Robert V."/>
            <person name="Roehrig J."/>
            <person name="Ruller R."/>
            <person name="Salamov A."/>
            <person name="Salih N.S."/>
            <person name="Samson R.A."/>
            <person name="Sandor E."/>
            <person name="Sanguinetti M."/>
            <person name="Schuetze T."/>
            <person name="Sepcic K."/>
            <person name="Shelest E."/>
            <person name="Sherlock G."/>
            <person name="Sophianopoulou V."/>
            <person name="Squina F.M."/>
            <person name="Sun H."/>
            <person name="Susca A."/>
            <person name="Todd R.B."/>
            <person name="Tsang A."/>
            <person name="Unkles S.E."/>
            <person name="van de Wiele N."/>
            <person name="van Rossen-Uffink D."/>
            <person name="Oliveira J.V."/>
            <person name="Vesth T.C."/>
            <person name="Visser J."/>
            <person name="Yu J.-H."/>
            <person name="Zhou M."/>
            <person name="Andersen M.R."/>
            <person name="Archer D.B."/>
            <person name="Baker S.E."/>
            <person name="Benoit I."/>
            <person name="Brakhage A.A."/>
            <person name="Braus G.H."/>
            <person name="Fischer R."/>
            <person name="Frisvad J.C."/>
            <person name="Goldman G.H."/>
            <person name="Houbraken J."/>
            <person name="Oakley B."/>
            <person name="Pocsi I."/>
            <person name="Scazzocchio C."/>
            <person name="Seiboth B."/>
            <person name="vanKuyk P.A."/>
            <person name="Wortman J."/>
            <person name="Dyer P.S."/>
            <person name="Grigoriev I.V."/>
        </authorList>
    </citation>
    <scope>NUCLEOTIDE SEQUENCE [LARGE SCALE GENOMIC DNA]</scope>
    <source>
        <strain evidence="11">CBS 506.65</strain>
    </source>
</reference>
<proteinExistence type="inferred from homology"/>
<keyword evidence="5 9" id="KW-1133">Transmembrane helix</keyword>
<organism evidence="10 11">
    <name type="scientific">Penicilliopsis zonata CBS 506.65</name>
    <dbReference type="NCBI Taxonomy" id="1073090"/>
    <lineage>
        <taxon>Eukaryota</taxon>
        <taxon>Fungi</taxon>
        <taxon>Dikarya</taxon>
        <taxon>Ascomycota</taxon>
        <taxon>Pezizomycotina</taxon>
        <taxon>Eurotiomycetes</taxon>
        <taxon>Eurotiomycetidae</taxon>
        <taxon>Eurotiales</taxon>
        <taxon>Aspergillaceae</taxon>
        <taxon>Penicilliopsis</taxon>
    </lineage>
</organism>
<keyword evidence="3 9" id="KW-0812">Transmembrane</keyword>
<dbReference type="Pfam" id="PF05875">
    <property type="entry name" value="Ceramidase"/>
    <property type="match status" value="1"/>
</dbReference>
<feature type="binding site" evidence="8">
    <location>
        <position position="253"/>
    </location>
    <ligand>
        <name>Zn(2+)</name>
        <dbReference type="ChEBI" id="CHEBI:29105"/>
        <note>catalytic</note>
    </ligand>
</feature>
<evidence type="ECO:0000256" key="4">
    <source>
        <dbReference type="ARBA" id="ARBA00022801"/>
    </source>
</evidence>
<feature type="transmembrane region" description="Helical" evidence="9">
    <location>
        <begin position="150"/>
        <end position="170"/>
    </location>
</feature>
<dbReference type="EMBL" id="KV878341">
    <property type="protein sequence ID" value="OJJ46962.1"/>
    <property type="molecule type" value="Genomic_DNA"/>
</dbReference>
<evidence type="ECO:0000313" key="11">
    <source>
        <dbReference type="Proteomes" id="UP000184188"/>
    </source>
</evidence>
<feature type="transmembrane region" description="Helical" evidence="9">
    <location>
        <begin position="97"/>
        <end position="115"/>
    </location>
</feature>
<comment type="similarity">
    <text evidence="2">Belongs to the alkaline ceramidase family.</text>
</comment>
<feature type="transmembrane region" description="Helical" evidence="9">
    <location>
        <begin position="254"/>
        <end position="274"/>
    </location>
</feature>
<feature type="binding site" evidence="8">
    <location>
        <position position="257"/>
    </location>
    <ligand>
        <name>Zn(2+)</name>
        <dbReference type="ChEBI" id="CHEBI:29105"/>
        <note>catalytic</note>
    </ligand>
</feature>
<dbReference type="AlphaFoldDB" id="A0A1L9SIA9"/>
<evidence type="ECO:0000256" key="9">
    <source>
        <dbReference type="SAM" id="Phobius"/>
    </source>
</evidence>
<evidence type="ECO:0008006" key="12">
    <source>
        <dbReference type="Google" id="ProtNLM"/>
    </source>
</evidence>
<feature type="transmembrane region" description="Helical" evidence="9">
    <location>
        <begin position="122"/>
        <end position="144"/>
    </location>
</feature>
<keyword evidence="8" id="KW-0862">Zinc</keyword>
<accession>A0A1L9SIA9</accession>
<keyword evidence="4" id="KW-0378">Hydrolase</keyword>
<dbReference type="OrthoDB" id="187171at2759"/>
<evidence type="ECO:0000313" key="10">
    <source>
        <dbReference type="EMBL" id="OJJ46962.1"/>
    </source>
</evidence>
<feature type="transmembrane region" description="Helical" evidence="9">
    <location>
        <begin position="207"/>
        <end position="227"/>
    </location>
</feature>
<evidence type="ECO:0000256" key="1">
    <source>
        <dbReference type="ARBA" id="ARBA00004141"/>
    </source>
</evidence>
<evidence type="ECO:0000256" key="8">
    <source>
        <dbReference type="PIRSR" id="PIRSR608901-2"/>
    </source>
</evidence>
<dbReference type="GO" id="GO:0046514">
    <property type="term" value="P:ceramide catabolic process"/>
    <property type="evidence" value="ECO:0007669"/>
    <property type="project" value="TreeGrafter"/>
</dbReference>
<comment type="cofactor">
    <cofactor evidence="8">
        <name>Zn(2+)</name>
        <dbReference type="ChEBI" id="CHEBI:29105"/>
    </cofactor>
</comment>
<keyword evidence="7" id="KW-0106">Calcium</keyword>
<keyword evidence="7" id="KW-0479">Metal-binding</keyword>
<feature type="binding site" evidence="8">
    <location>
        <position position="88"/>
    </location>
    <ligand>
        <name>Zn(2+)</name>
        <dbReference type="ChEBI" id="CHEBI:29105"/>
        <note>catalytic</note>
    </ligand>
</feature>
<dbReference type="GO" id="GO:0016811">
    <property type="term" value="F:hydrolase activity, acting on carbon-nitrogen (but not peptide) bonds, in linear amides"/>
    <property type="evidence" value="ECO:0007669"/>
    <property type="project" value="InterPro"/>
</dbReference>
<dbReference type="GeneID" id="34613717"/>